<evidence type="ECO:0000313" key="2">
    <source>
        <dbReference type="EMBL" id="RKU47739.1"/>
    </source>
</evidence>
<name>A0A420YIL2_9PEZI</name>
<organism evidence="2 3">
    <name type="scientific">Coniochaeta pulveracea</name>
    <dbReference type="NCBI Taxonomy" id="177199"/>
    <lineage>
        <taxon>Eukaryota</taxon>
        <taxon>Fungi</taxon>
        <taxon>Dikarya</taxon>
        <taxon>Ascomycota</taxon>
        <taxon>Pezizomycotina</taxon>
        <taxon>Sordariomycetes</taxon>
        <taxon>Sordariomycetidae</taxon>
        <taxon>Coniochaetales</taxon>
        <taxon>Coniochaetaceae</taxon>
        <taxon>Coniochaeta</taxon>
    </lineage>
</organism>
<evidence type="ECO:0000256" key="1">
    <source>
        <dbReference type="SAM" id="MobiDB-lite"/>
    </source>
</evidence>
<evidence type="ECO:0000313" key="3">
    <source>
        <dbReference type="Proteomes" id="UP000275385"/>
    </source>
</evidence>
<dbReference type="AlphaFoldDB" id="A0A420YIL2"/>
<gene>
    <name evidence="2" type="ORF">DL546_003496</name>
</gene>
<feature type="region of interest" description="Disordered" evidence="1">
    <location>
        <begin position="87"/>
        <end position="115"/>
    </location>
</feature>
<comment type="caution">
    <text evidence="2">The sequence shown here is derived from an EMBL/GenBank/DDBJ whole genome shotgun (WGS) entry which is preliminary data.</text>
</comment>
<sequence>MPDQTAWYWPQHPNYRGSQPQTRSAATQHKCQCHDPDHMNATLGHAKTCDRAASEGELCTWCMRYHYEKTKGRNCECCGTAIQPAEEMEKQGQEEEKWGDRLGDEGGEGGTGGGG</sequence>
<dbReference type="Proteomes" id="UP000275385">
    <property type="component" value="Unassembled WGS sequence"/>
</dbReference>
<reference evidence="2 3" key="1">
    <citation type="submission" date="2018-08" db="EMBL/GenBank/DDBJ databases">
        <title>Draft genome of the lignicolous fungus Coniochaeta pulveracea.</title>
        <authorList>
            <person name="Borstlap C.J."/>
            <person name="De Witt R.N."/>
            <person name="Botha A."/>
            <person name="Volschenk H."/>
        </authorList>
    </citation>
    <scope>NUCLEOTIDE SEQUENCE [LARGE SCALE GENOMIC DNA]</scope>
    <source>
        <strain evidence="2 3">CAB683</strain>
    </source>
</reference>
<accession>A0A420YIL2</accession>
<dbReference type="EMBL" id="QVQW01000007">
    <property type="protein sequence ID" value="RKU47739.1"/>
    <property type="molecule type" value="Genomic_DNA"/>
</dbReference>
<feature type="compositionally biased region" description="Basic and acidic residues" evidence="1">
    <location>
        <begin position="87"/>
        <end position="104"/>
    </location>
</feature>
<protein>
    <submittedName>
        <fullName evidence="2">Uncharacterized protein</fullName>
    </submittedName>
</protein>
<proteinExistence type="predicted"/>
<keyword evidence="3" id="KW-1185">Reference proteome</keyword>